<feature type="compositionally biased region" description="Basic residues" evidence="1">
    <location>
        <begin position="167"/>
        <end position="181"/>
    </location>
</feature>
<sequence length="237" mass="26418">MYLEIPCCRLRNLRELMDCDHLKRCPELSASSLWERCWEGNSGFDKVIVVGECGQFEWPKLISKVIIIQRMADEIPKNKEKVSPEEKSSSAADESVSDASQLPSTSEGTVVLPADMPSSSQGAEGGTLSTSGARPKTKKDDGLDKSATKPDKSPNRPSLVSRIYQTAKKKLSPMKSSKKKKDGVDEQLVEYPDSGRQQKKKSPAKSKKRRRERISKNGLHHHLQDPQSSLCQPWVLL</sequence>
<dbReference type="Proteomes" id="UP001054945">
    <property type="component" value="Unassembled WGS sequence"/>
</dbReference>
<proteinExistence type="predicted"/>
<feature type="compositionally biased region" description="Low complexity" evidence="1">
    <location>
        <begin position="89"/>
        <end position="100"/>
    </location>
</feature>
<organism evidence="2 3">
    <name type="scientific">Caerostris extrusa</name>
    <name type="common">Bark spider</name>
    <name type="synonym">Caerostris bankana</name>
    <dbReference type="NCBI Taxonomy" id="172846"/>
    <lineage>
        <taxon>Eukaryota</taxon>
        <taxon>Metazoa</taxon>
        <taxon>Ecdysozoa</taxon>
        <taxon>Arthropoda</taxon>
        <taxon>Chelicerata</taxon>
        <taxon>Arachnida</taxon>
        <taxon>Araneae</taxon>
        <taxon>Araneomorphae</taxon>
        <taxon>Entelegynae</taxon>
        <taxon>Araneoidea</taxon>
        <taxon>Araneidae</taxon>
        <taxon>Caerostris</taxon>
    </lineage>
</organism>
<evidence type="ECO:0000313" key="3">
    <source>
        <dbReference type="Proteomes" id="UP001054945"/>
    </source>
</evidence>
<evidence type="ECO:0000313" key="2">
    <source>
        <dbReference type="EMBL" id="GIX77391.1"/>
    </source>
</evidence>
<evidence type="ECO:0000256" key="1">
    <source>
        <dbReference type="SAM" id="MobiDB-lite"/>
    </source>
</evidence>
<protein>
    <submittedName>
        <fullName evidence="2">Uncharacterized protein</fullName>
    </submittedName>
</protein>
<dbReference type="AlphaFoldDB" id="A0AAV4MZM6"/>
<name>A0AAV4MZM6_CAEEX</name>
<dbReference type="EMBL" id="BPLR01020325">
    <property type="protein sequence ID" value="GIX77391.1"/>
    <property type="molecule type" value="Genomic_DNA"/>
</dbReference>
<feature type="region of interest" description="Disordered" evidence="1">
    <location>
        <begin position="77"/>
        <end position="237"/>
    </location>
</feature>
<feature type="compositionally biased region" description="Basic and acidic residues" evidence="1">
    <location>
        <begin position="77"/>
        <end position="88"/>
    </location>
</feature>
<keyword evidence="3" id="KW-1185">Reference proteome</keyword>
<accession>A0AAV4MZM6</accession>
<reference evidence="2 3" key="1">
    <citation type="submission" date="2021-06" db="EMBL/GenBank/DDBJ databases">
        <title>Caerostris extrusa draft genome.</title>
        <authorList>
            <person name="Kono N."/>
            <person name="Arakawa K."/>
        </authorList>
    </citation>
    <scope>NUCLEOTIDE SEQUENCE [LARGE SCALE GENOMIC DNA]</scope>
</reference>
<feature type="compositionally biased region" description="Basic residues" evidence="1">
    <location>
        <begin position="197"/>
        <end position="221"/>
    </location>
</feature>
<feature type="compositionally biased region" description="Basic and acidic residues" evidence="1">
    <location>
        <begin position="138"/>
        <end position="154"/>
    </location>
</feature>
<feature type="compositionally biased region" description="Polar residues" evidence="1">
    <location>
        <begin position="117"/>
        <end position="132"/>
    </location>
</feature>
<comment type="caution">
    <text evidence="2">The sequence shown here is derived from an EMBL/GenBank/DDBJ whole genome shotgun (WGS) entry which is preliminary data.</text>
</comment>
<gene>
    <name evidence="2" type="ORF">CEXT_650221</name>
</gene>